<evidence type="ECO:0000313" key="2">
    <source>
        <dbReference type="EMBL" id="OHT14970.1"/>
    </source>
</evidence>
<dbReference type="Proteomes" id="UP000179807">
    <property type="component" value="Unassembled WGS sequence"/>
</dbReference>
<organism evidence="2 3">
    <name type="scientific">Tritrichomonas foetus</name>
    <dbReference type="NCBI Taxonomy" id="1144522"/>
    <lineage>
        <taxon>Eukaryota</taxon>
        <taxon>Metamonada</taxon>
        <taxon>Parabasalia</taxon>
        <taxon>Tritrichomonadida</taxon>
        <taxon>Tritrichomonadidae</taxon>
        <taxon>Tritrichomonas</taxon>
    </lineage>
</organism>
<feature type="transmembrane region" description="Helical" evidence="1">
    <location>
        <begin position="186"/>
        <end position="207"/>
    </location>
</feature>
<dbReference type="GeneID" id="94832634"/>
<sequence length="218" mass="25265">MLFLRKSSTAIEFYSQIPISLKILDIKRMIIPILFVLFQRRTQPLYDKIKDELEEQPSEEKDDLAIKWALAQLSQHVSSTVTSNQVEYELSAKMHDLIERVEIADAALKRDFNQMKIDFIKTRQSIVSSVETMKVKILDDINYFINEFNYSVLSVVEASIPNYDMYVDNSKSEIGNFYKTLGGTSFAIAVMFFIAFQIMLIFGIVNFHKIYRAISMLV</sequence>
<keyword evidence="1" id="KW-0812">Transmembrane</keyword>
<dbReference type="RefSeq" id="XP_068368106.1">
    <property type="nucleotide sequence ID" value="XM_068497930.1"/>
</dbReference>
<comment type="caution">
    <text evidence="2">The sequence shown here is derived from an EMBL/GenBank/DDBJ whole genome shotgun (WGS) entry which is preliminary data.</text>
</comment>
<name>A0A1J4KV10_9EUKA</name>
<evidence type="ECO:0000256" key="1">
    <source>
        <dbReference type="SAM" id="Phobius"/>
    </source>
</evidence>
<reference evidence="2" key="1">
    <citation type="submission" date="2016-10" db="EMBL/GenBank/DDBJ databases">
        <authorList>
            <person name="Benchimol M."/>
            <person name="Almeida L.G."/>
            <person name="Vasconcelos A.T."/>
            <person name="Perreira-Neves A."/>
            <person name="Rosa I.A."/>
            <person name="Tasca T."/>
            <person name="Bogo M.R."/>
            <person name="de Souza W."/>
        </authorList>
    </citation>
    <scope>NUCLEOTIDE SEQUENCE [LARGE SCALE GENOMIC DNA]</scope>
    <source>
        <strain evidence="2">K</strain>
    </source>
</reference>
<dbReference type="VEuPathDB" id="TrichDB:TRFO_14634"/>
<dbReference type="EMBL" id="MLAK01000292">
    <property type="protein sequence ID" value="OHT14970.1"/>
    <property type="molecule type" value="Genomic_DNA"/>
</dbReference>
<keyword evidence="1" id="KW-1133">Transmembrane helix</keyword>
<keyword evidence="1" id="KW-0472">Membrane</keyword>
<evidence type="ECO:0000313" key="3">
    <source>
        <dbReference type="Proteomes" id="UP000179807"/>
    </source>
</evidence>
<proteinExistence type="predicted"/>
<keyword evidence="3" id="KW-1185">Reference proteome</keyword>
<accession>A0A1J4KV10</accession>
<protein>
    <submittedName>
        <fullName evidence="2">Uncharacterized protein</fullName>
    </submittedName>
</protein>
<gene>
    <name evidence="2" type="ORF">TRFO_14634</name>
</gene>
<dbReference type="AlphaFoldDB" id="A0A1J4KV10"/>